<feature type="domain" description="RNA polymerase Rpb2" evidence="11">
    <location>
        <begin position="126"/>
        <end position="321"/>
    </location>
</feature>
<comment type="similarity">
    <text evidence="6 7">Belongs to the RNA polymerase beta chain family.</text>
</comment>
<dbReference type="PROSITE" id="PS01166">
    <property type="entry name" value="RNA_POL_BETA"/>
    <property type="match status" value="1"/>
</dbReference>
<dbReference type="Gene3D" id="3.90.1100.10">
    <property type="match status" value="1"/>
</dbReference>
<dbReference type="InterPro" id="IPR007642">
    <property type="entry name" value="RNA_pol_Rpb2_2"/>
</dbReference>
<reference evidence="16" key="1">
    <citation type="journal article" date="2019" name="Int. J. Syst. Evol. Microbiol.">
        <title>The Global Catalogue of Microorganisms (GCM) 10K type strain sequencing project: providing services to taxonomists for standard genome sequencing and annotation.</title>
        <authorList>
            <consortium name="The Broad Institute Genomics Platform"/>
            <consortium name="The Broad Institute Genome Sequencing Center for Infectious Disease"/>
            <person name="Wu L."/>
            <person name="Ma J."/>
        </authorList>
    </citation>
    <scope>NUCLEOTIDE SEQUENCE [LARGE SCALE GENOMIC DNA]</scope>
    <source>
        <strain evidence="16">JCM 13023</strain>
    </source>
</reference>
<proteinExistence type="inferred from homology"/>
<evidence type="ECO:0000259" key="11">
    <source>
        <dbReference type="Pfam" id="PF04561"/>
    </source>
</evidence>
<dbReference type="Pfam" id="PF04565">
    <property type="entry name" value="RNA_pol_Rpb2_3"/>
    <property type="match status" value="1"/>
</dbReference>
<dbReference type="Gene3D" id="2.40.270.10">
    <property type="entry name" value="DNA-directed RNA polymerase, subunit 2, domain 6"/>
    <property type="match status" value="1"/>
</dbReference>
<dbReference type="InterPro" id="IPR007644">
    <property type="entry name" value="RNA_pol_bsu_protrusion"/>
</dbReference>
<evidence type="ECO:0000313" key="15">
    <source>
        <dbReference type="EMBL" id="GAA1244002.1"/>
    </source>
</evidence>
<comment type="caution">
    <text evidence="15">The sequence shown here is derived from an EMBL/GenBank/DDBJ whole genome shotgun (WGS) entry which is preliminary data.</text>
</comment>
<dbReference type="InterPro" id="IPR015712">
    <property type="entry name" value="DNA-dir_RNA_pol_su2"/>
</dbReference>
<sequence length="1119" mass="123900">MQIRSFEWFTGSESWFERAVNDGEENPLGGLAEVLGEISPIEDFSGSMSLSFSDPRFDEVKASVEECKDKDMTYAAPLFVTAEFVNNNTGEIKSQTVFMGDFPVMTDKGTFIINGTERVVVSQLVRSPGVYFDQSIDKSTDKDVFSVKVIPSRGAWLEFDVDKRDTVGVRIDRKRRQPVTVLLKALGWTTEQIRERFSFSETLLATLEKDSTAGTDEALLDIYRKLRPGEPPTKESAQTLLENLFFKDKRYDLAKVGRYKLNKKLGLSTSYETGTMTEEDIVATIEYLVRLHAGEETMQLGEAEVPVETDDIDHFGNRRIRTVGELIQNQIRVGLSRMERVVRERMTTQDVEAITPQTLINIRPVVAAIREFFGTSQLSQFMQQTNPVDGLTHKRRLNALGPGGLSRERAGMEVRDVHPSHYGRMCPIETPEGPNIGLIGSLCSYARVNPFGFIETPYRKVVEGQVTDQVDYLTADEEDRHVKAQANAPIGDDGHFLEESVLVRKKGGEVELIDPTDVDYMDVSPRQMVSIATAMIPFLEHDDANRALMGANMQRQAVPLLQSSSPLVGTGVELRSAIDSGDMLVAEQAGVVEELSADMVTVMHDDGTRKTYGLYKFRRTNAGTCFNHRPVVNEGDRVEQGQVLADGPSTEDGETALGKNLLVAVMPWEGHNYEDAIVISQRLVQDDVLTSIHIEEHEIDARDTKLGAEEITRDIPNVSEDVLADLDERGIIRIGAEVRDGDILVGKVTPKGETELTPEERLLRAIFGEKAREVRDTSLKVPHGETGKVIGIRVFSREEDDELPPGVNELVRVYVAKKSKVQDGDKLAGRHGNKGVVGKILPTEDMPFMPDGTPIDVVLNTHGVPRRMNIGQILELHLGWLASQGWKVEGAPEWAAQLPEDLKDVDPDTNTATPVFDGAREAELMGLLASTKPNRDGERMVSEDGKATLLDGRSGEPYPYPVAVGYMYMLKLHHMVDDKIHARSTGPYSMITQQPLGGKAQFGGQRFGEMECWAMQAYGAAYTLQELLTIKSDDVLGRVKVYEAVVKGENMPSPGIPESFKVLLKELQSLCLNVEVLSSDGAAIEMRDSDDEDLERAAANLGINLSRNEAPSADEIVQG</sequence>
<feature type="domain" description="RNA polymerase Rpb2" evidence="13">
    <location>
        <begin position="380"/>
        <end position="448"/>
    </location>
</feature>
<dbReference type="InterPro" id="IPR007645">
    <property type="entry name" value="RNA_pol_Rpb2_3"/>
</dbReference>
<feature type="domain" description="DNA-directed RNA polymerase beta subunit external 1" evidence="14">
    <location>
        <begin position="458"/>
        <end position="524"/>
    </location>
</feature>
<feature type="domain" description="RNA polymerase beta subunit protrusion" evidence="12">
    <location>
        <begin position="53"/>
        <end position="365"/>
    </location>
</feature>
<evidence type="ECO:0000256" key="8">
    <source>
        <dbReference type="RuleBase" id="RU363031"/>
    </source>
</evidence>
<dbReference type="InterPro" id="IPR037033">
    <property type="entry name" value="DNA-dir_RNAP_su2_hyb_sf"/>
</dbReference>
<dbReference type="Gene3D" id="2.30.150.10">
    <property type="entry name" value="DNA-directed RNA polymerase, beta subunit, external 1 domain"/>
    <property type="match status" value="1"/>
</dbReference>
<evidence type="ECO:0000256" key="1">
    <source>
        <dbReference type="ARBA" id="ARBA00022478"/>
    </source>
</evidence>
<protein>
    <recommendedName>
        <fullName evidence="6 8">DNA-directed RNA polymerase subunit beta</fullName>
        <shortName evidence="6">RNAP subunit beta</shortName>
        <ecNumber evidence="6 8">2.7.7.6</ecNumber>
    </recommendedName>
    <alternativeName>
        <fullName evidence="6">RNA polymerase subunit beta</fullName>
    </alternativeName>
    <alternativeName>
        <fullName evidence="6">Transcriptase subunit beta</fullName>
    </alternativeName>
</protein>
<evidence type="ECO:0000259" key="9">
    <source>
        <dbReference type="Pfam" id="PF00562"/>
    </source>
</evidence>
<comment type="subunit">
    <text evidence="6 8">The RNAP catalytic core consists of 2 alpha, 1 beta, 1 beta' and 1 omega subunit. When a sigma factor is associated with the core the holoenzyme is formed, which can initiate transcription.</text>
</comment>
<dbReference type="InterPro" id="IPR007120">
    <property type="entry name" value="DNA-dir_RNAP_su2_dom"/>
</dbReference>
<evidence type="ECO:0000259" key="10">
    <source>
        <dbReference type="Pfam" id="PF04560"/>
    </source>
</evidence>
<dbReference type="InterPro" id="IPR037034">
    <property type="entry name" value="RNA_pol_Rpb2_2_sf"/>
</dbReference>
<evidence type="ECO:0000313" key="16">
    <source>
        <dbReference type="Proteomes" id="UP001500653"/>
    </source>
</evidence>
<dbReference type="CDD" id="cd00653">
    <property type="entry name" value="RNA_pol_B_RPB2"/>
    <property type="match status" value="1"/>
</dbReference>
<comment type="catalytic activity">
    <reaction evidence="5 6 8">
        <text>RNA(n) + a ribonucleoside 5'-triphosphate = RNA(n+1) + diphosphate</text>
        <dbReference type="Rhea" id="RHEA:21248"/>
        <dbReference type="Rhea" id="RHEA-COMP:14527"/>
        <dbReference type="Rhea" id="RHEA-COMP:17342"/>
        <dbReference type="ChEBI" id="CHEBI:33019"/>
        <dbReference type="ChEBI" id="CHEBI:61557"/>
        <dbReference type="ChEBI" id="CHEBI:140395"/>
        <dbReference type="EC" id="2.7.7.6"/>
    </reaction>
</comment>
<dbReference type="Proteomes" id="UP001500653">
    <property type="component" value="Unassembled WGS sequence"/>
</dbReference>
<dbReference type="InterPro" id="IPR007641">
    <property type="entry name" value="RNA_pol_Rpb2_7"/>
</dbReference>
<dbReference type="Pfam" id="PF04561">
    <property type="entry name" value="RNA_pol_Rpb2_2"/>
    <property type="match status" value="1"/>
</dbReference>
<dbReference type="PANTHER" id="PTHR20856">
    <property type="entry name" value="DNA-DIRECTED RNA POLYMERASE I SUBUNIT 2"/>
    <property type="match status" value="1"/>
</dbReference>
<keyword evidence="3 6" id="KW-0548">Nucleotidyltransferase</keyword>
<evidence type="ECO:0000256" key="3">
    <source>
        <dbReference type="ARBA" id="ARBA00022695"/>
    </source>
</evidence>
<dbReference type="HAMAP" id="MF_01321">
    <property type="entry name" value="RNApol_bact_RpoB"/>
    <property type="match status" value="1"/>
</dbReference>
<dbReference type="InterPro" id="IPR007121">
    <property type="entry name" value="RNA_pol_bsu_CS"/>
</dbReference>
<keyword evidence="4 6" id="KW-0804">Transcription</keyword>
<dbReference type="InterPro" id="IPR014724">
    <property type="entry name" value="RNA_pol_RPB2_OB-fold"/>
</dbReference>
<name>A0ABP4H2I6_9PSEU</name>
<keyword evidence="2 6" id="KW-0808">Transferase</keyword>
<organism evidence="15 16">
    <name type="scientific">Prauserella halophila</name>
    <dbReference type="NCBI Taxonomy" id="185641"/>
    <lineage>
        <taxon>Bacteria</taxon>
        <taxon>Bacillati</taxon>
        <taxon>Actinomycetota</taxon>
        <taxon>Actinomycetes</taxon>
        <taxon>Pseudonocardiales</taxon>
        <taxon>Pseudonocardiaceae</taxon>
        <taxon>Prauserella</taxon>
    </lineage>
</organism>
<keyword evidence="16" id="KW-1185">Reference proteome</keyword>
<dbReference type="Gene3D" id="3.90.1110.10">
    <property type="entry name" value="RNA polymerase Rpb2, domain 2"/>
    <property type="match status" value="1"/>
</dbReference>
<dbReference type="Pfam" id="PF04560">
    <property type="entry name" value="RNA_pol_Rpb2_7"/>
    <property type="match status" value="1"/>
</dbReference>
<feature type="domain" description="DNA-directed RNA polymerase subunit 2 hybrid-binding" evidence="9">
    <location>
        <begin position="585"/>
        <end position="1001"/>
    </location>
</feature>
<dbReference type="NCBIfam" id="TIGR02013">
    <property type="entry name" value="rpoB"/>
    <property type="match status" value="1"/>
</dbReference>
<dbReference type="Pfam" id="PF10385">
    <property type="entry name" value="RNA_pol_Rpb2_45"/>
    <property type="match status" value="1"/>
</dbReference>
<feature type="domain" description="RNA polymerase Rpb2" evidence="10">
    <location>
        <begin position="1003"/>
        <end position="1077"/>
    </location>
</feature>
<evidence type="ECO:0000256" key="5">
    <source>
        <dbReference type="ARBA" id="ARBA00048552"/>
    </source>
</evidence>
<evidence type="ECO:0000259" key="14">
    <source>
        <dbReference type="Pfam" id="PF10385"/>
    </source>
</evidence>
<dbReference type="Pfam" id="PF00562">
    <property type="entry name" value="RNA_pol_Rpb2_6"/>
    <property type="match status" value="1"/>
</dbReference>
<dbReference type="NCBIfam" id="NF001616">
    <property type="entry name" value="PRK00405.1"/>
    <property type="match status" value="1"/>
</dbReference>
<evidence type="ECO:0000256" key="2">
    <source>
        <dbReference type="ARBA" id="ARBA00022679"/>
    </source>
</evidence>
<dbReference type="Gene3D" id="3.90.1800.10">
    <property type="entry name" value="RNA polymerase alpha subunit dimerisation domain"/>
    <property type="match status" value="1"/>
</dbReference>
<dbReference type="InterPro" id="IPR042107">
    <property type="entry name" value="DNA-dir_RNA_pol_bsu_ext_1_sf"/>
</dbReference>
<dbReference type="EC" id="2.7.7.6" evidence="6 8"/>
<accession>A0ABP4H2I6</accession>
<evidence type="ECO:0000259" key="13">
    <source>
        <dbReference type="Pfam" id="PF04565"/>
    </source>
</evidence>
<dbReference type="GO" id="GO:0000428">
    <property type="term" value="C:DNA-directed RNA polymerase complex"/>
    <property type="evidence" value="ECO:0007669"/>
    <property type="project" value="UniProtKB-KW"/>
</dbReference>
<evidence type="ECO:0000256" key="4">
    <source>
        <dbReference type="ARBA" id="ARBA00023163"/>
    </source>
</evidence>
<dbReference type="EMBL" id="BAAALN010000010">
    <property type="protein sequence ID" value="GAA1244002.1"/>
    <property type="molecule type" value="Genomic_DNA"/>
</dbReference>
<dbReference type="Pfam" id="PF04563">
    <property type="entry name" value="RNA_pol_Rpb2_1"/>
    <property type="match status" value="1"/>
</dbReference>
<dbReference type="Gene3D" id="2.40.50.150">
    <property type="match status" value="1"/>
</dbReference>
<evidence type="ECO:0000259" key="12">
    <source>
        <dbReference type="Pfam" id="PF04563"/>
    </source>
</evidence>
<comment type="function">
    <text evidence="6 8">DNA-dependent RNA polymerase catalyzes the transcription of DNA into RNA using the four ribonucleoside triphosphates as substrates.</text>
</comment>
<gene>
    <name evidence="6" type="primary">rpoB</name>
    <name evidence="15" type="ORF">GCM10009676_32130</name>
</gene>
<dbReference type="SUPFAM" id="SSF64484">
    <property type="entry name" value="beta and beta-prime subunits of DNA dependent RNA-polymerase"/>
    <property type="match status" value="1"/>
</dbReference>
<dbReference type="InterPro" id="IPR019462">
    <property type="entry name" value="DNA-dir_RNA_pol_bsu_external_1"/>
</dbReference>
<evidence type="ECO:0000256" key="6">
    <source>
        <dbReference type="HAMAP-Rule" id="MF_01321"/>
    </source>
</evidence>
<evidence type="ECO:0000256" key="7">
    <source>
        <dbReference type="RuleBase" id="RU000434"/>
    </source>
</evidence>
<dbReference type="InterPro" id="IPR010243">
    <property type="entry name" value="RNA_pol_bsu_bac"/>
</dbReference>
<dbReference type="Gene3D" id="2.40.50.100">
    <property type="match status" value="1"/>
</dbReference>
<keyword evidence="1 6" id="KW-0240">DNA-directed RNA polymerase</keyword>